<dbReference type="AlphaFoldDB" id="A0A5D4JM94"/>
<keyword evidence="11" id="KW-1185">Reference proteome</keyword>
<reference evidence="10 11" key="1">
    <citation type="submission" date="2019-08" db="EMBL/GenBank/DDBJ databases">
        <title>Draft genome for granaticin producer strain Streptomyces parvus C05.</title>
        <authorList>
            <person name="Gonzalez-Pimentel J.L."/>
        </authorList>
    </citation>
    <scope>NUCLEOTIDE SEQUENCE [LARGE SCALE GENOMIC DNA]</scope>
    <source>
        <strain evidence="10 11">C05</strain>
    </source>
</reference>
<dbReference type="GO" id="GO:0005886">
    <property type="term" value="C:plasma membrane"/>
    <property type="evidence" value="ECO:0007669"/>
    <property type="project" value="UniProtKB-SubCell"/>
</dbReference>
<evidence type="ECO:0000256" key="4">
    <source>
        <dbReference type="ARBA" id="ARBA00022475"/>
    </source>
</evidence>
<evidence type="ECO:0000313" key="10">
    <source>
        <dbReference type="EMBL" id="TYR65489.1"/>
    </source>
</evidence>
<evidence type="ECO:0000256" key="2">
    <source>
        <dbReference type="ARBA" id="ARBA00010735"/>
    </source>
</evidence>
<keyword evidence="7 9" id="KW-0472">Membrane</keyword>
<evidence type="ECO:0000256" key="6">
    <source>
        <dbReference type="ARBA" id="ARBA00022989"/>
    </source>
</evidence>
<sequence>MATPRSAKAVVSPRASFLSGLRTGSGLAAASFLLAVSFGAISTSQGWGYLAPVICSMAVFSGSAQFALLATLGSGGGLAGAVMSAALINSRFIPMGIAVAGDLRGGALRRALEGQAVVDGSWAAAHLGGGRFDRYLLFGATAIQWPAWVAGTALGVVVSPDPDLLHRLGLDVLTPALFLALLFGEVRRERINRQSALLGAAIAAGLIAFLPAGPALVGAALAALVALLRTSTRHRQADETDETATTESTEASGPAEKPQRALRSAHSDEGVAP</sequence>
<evidence type="ECO:0000313" key="11">
    <source>
        <dbReference type="Proteomes" id="UP000323242"/>
    </source>
</evidence>
<keyword evidence="4" id="KW-1003">Cell membrane</keyword>
<evidence type="ECO:0000256" key="1">
    <source>
        <dbReference type="ARBA" id="ARBA00004651"/>
    </source>
</evidence>
<keyword evidence="6 9" id="KW-1133">Transmembrane helix</keyword>
<accession>A0A5D4JM94</accession>
<keyword evidence="5 9" id="KW-0812">Transmembrane</keyword>
<dbReference type="Pfam" id="PF03591">
    <property type="entry name" value="AzlC"/>
    <property type="match status" value="1"/>
</dbReference>
<evidence type="ECO:0000256" key="3">
    <source>
        <dbReference type="ARBA" id="ARBA00022448"/>
    </source>
</evidence>
<feature type="region of interest" description="Disordered" evidence="8">
    <location>
        <begin position="234"/>
        <end position="273"/>
    </location>
</feature>
<feature type="transmembrane region" description="Helical" evidence="9">
    <location>
        <begin position="20"/>
        <end position="41"/>
    </location>
</feature>
<evidence type="ECO:0000256" key="8">
    <source>
        <dbReference type="SAM" id="MobiDB-lite"/>
    </source>
</evidence>
<organism evidence="10 11">
    <name type="scientific">Streptomyces parvus</name>
    <dbReference type="NCBI Taxonomy" id="66428"/>
    <lineage>
        <taxon>Bacteria</taxon>
        <taxon>Bacillati</taxon>
        <taxon>Actinomycetota</taxon>
        <taxon>Actinomycetes</taxon>
        <taxon>Kitasatosporales</taxon>
        <taxon>Streptomycetaceae</taxon>
        <taxon>Streptomyces</taxon>
    </lineage>
</organism>
<comment type="similarity">
    <text evidence="2">Belongs to the AzlC family.</text>
</comment>
<evidence type="ECO:0000256" key="7">
    <source>
        <dbReference type="ARBA" id="ARBA00023136"/>
    </source>
</evidence>
<evidence type="ECO:0000256" key="9">
    <source>
        <dbReference type="SAM" id="Phobius"/>
    </source>
</evidence>
<comment type="caution">
    <text evidence="10">The sequence shown here is derived from an EMBL/GenBank/DDBJ whole genome shotgun (WGS) entry which is preliminary data.</text>
</comment>
<proteinExistence type="inferred from homology"/>
<protein>
    <submittedName>
        <fullName evidence="10">AzlC family ABC transporter permease</fullName>
    </submittedName>
</protein>
<dbReference type="PANTHER" id="PTHR34979:SF1">
    <property type="entry name" value="INNER MEMBRANE PROTEIN YGAZ"/>
    <property type="match status" value="1"/>
</dbReference>
<comment type="subcellular location">
    <subcellularLocation>
        <location evidence="1">Cell membrane</location>
        <topology evidence="1">Multi-pass membrane protein</topology>
    </subcellularLocation>
</comment>
<keyword evidence="3" id="KW-0813">Transport</keyword>
<gene>
    <name evidence="10" type="ORF">FY004_05890</name>
</gene>
<dbReference type="InterPro" id="IPR011606">
    <property type="entry name" value="Brnchd-chn_aa_trnsp_permease"/>
</dbReference>
<feature type="transmembrane region" description="Helical" evidence="9">
    <location>
        <begin position="196"/>
        <end position="228"/>
    </location>
</feature>
<dbReference type="RefSeq" id="WP_109195241.1">
    <property type="nucleotide sequence ID" value="NZ_VSZQ01000021.1"/>
</dbReference>
<dbReference type="EMBL" id="VSZQ01000021">
    <property type="protein sequence ID" value="TYR65489.1"/>
    <property type="molecule type" value="Genomic_DNA"/>
</dbReference>
<feature type="transmembrane region" description="Helical" evidence="9">
    <location>
        <begin position="135"/>
        <end position="158"/>
    </location>
</feature>
<feature type="transmembrane region" description="Helical" evidence="9">
    <location>
        <begin position="164"/>
        <end position="184"/>
    </location>
</feature>
<dbReference type="GO" id="GO:1903785">
    <property type="term" value="P:L-valine transmembrane transport"/>
    <property type="evidence" value="ECO:0007669"/>
    <property type="project" value="TreeGrafter"/>
</dbReference>
<dbReference type="Proteomes" id="UP000323242">
    <property type="component" value="Unassembled WGS sequence"/>
</dbReference>
<name>A0A5D4JM94_9ACTN</name>
<dbReference type="PANTHER" id="PTHR34979">
    <property type="entry name" value="INNER MEMBRANE PROTEIN YGAZ"/>
    <property type="match status" value="1"/>
</dbReference>
<evidence type="ECO:0000256" key="5">
    <source>
        <dbReference type="ARBA" id="ARBA00022692"/>
    </source>
</evidence>